<comment type="caution">
    <text evidence="2">The sequence shown here is derived from an EMBL/GenBank/DDBJ whole genome shotgun (WGS) entry which is preliminary data.</text>
</comment>
<gene>
    <name evidence="2" type="ORF">HEQ75_04580</name>
</gene>
<reference evidence="2 3" key="1">
    <citation type="submission" date="2020-03" db="EMBL/GenBank/DDBJ databases">
        <title>Roseomonas selenitidurans sp. nov. isolated from urban soil.</title>
        <authorList>
            <person name="Liu H."/>
        </authorList>
    </citation>
    <scope>NUCLEOTIDE SEQUENCE [LARGE SCALE GENOMIC DNA]</scope>
    <source>
        <strain evidence="2 3">BU-1</strain>
    </source>
</reference>
<evidence type="ECO:0000313" key="3">
    <source>
        <dbReference type="Proteomes" id="UP000787635"/>
    </source>
</evidence>
<name>A0ABX1DZ47_9PROT</name>
<feature type="region of interest" description="Disordered" evidence="1">
    <location>
        <begin position="62"/>
        <end position="82"/>
    </location>
</feature>
<evidence type="ECO:0000256" key="1">
    <source>
        <dbReference type="SAM" id="MobiDB-lite"/>
    </source>
</evidence>
<proteinExistence type="predicted"/>
<organism evidence="2 3">
    <name type="scientific">Falsiroseomonas selenitidurans</name>
    <dbReference type="NCBI Taxonomy" id="2716335"/>
    <lineage>
        <taxon>Bacteria</taxon>
        <taxon>Pseudomonadati</taxon>
        <taxon>Pseudomonadota</taxon>
        <taxon>Alphaproteobacteria</taxon>
        <taxon>Acetobacterales</taxon>
        <taxon>Roseomonadaceae</taxon>
        <taxon>Falsiroseomonas</taxon>
    </lineage>
</organism>
<evidence type="ECO:0000313" key="2">
    <source>
        <dbReference type="EMBL" id="NKC30126.1"/>
    </source>
</evidence>
<protein>
    <submittedName>
        <fullName evidence="2">Uncharacterized protein</fullName>
    </submittedName>
</protein>
<accession>A0ABX1DZ47</accession>
<keyword evidence="3" id="KW-1185">Reference proteome</keyword>
<dbReference type="Proteomes" id="UP000787635">
    <property type="component" value="Unassembled WGS sequence"/>
</dbReference>
<dbReference type="RefSeq" id="WP_168027755.1">
    <property type="nucleotide sequence ID" value="NZ_JAAVNE010000005.1"/>
</dbReference>
<sequence>MAGEDGIRPLDDGALAQVWGGVTFQPQTFPLGGGTGVPLENLPNFGTSLPFFAGLPDTTVVTPSGQVSHSGGTAPMDGSQDP</sequence>
<feature type="compositionally biased region" description="Polar residues" evidence="1">
    <location>
        <begin position="62"/>
        <end position="71"/>
    </location>
</feature>
<dbReference type="EMBL" id="JAAVNE010000005">
    <property type="protein sequence ID" value="NKC30126.1"/>
    <property type="molecule type" value="Genomic_DNA"/>
</dbReference>